<proteinExistence type="inferred from homology"/>
<dbReference type="PIRSF" id="PIRSF000103">
    <property type="entry name" value="HIBADH"/>
    <property type="match status" value="1"/>
</dbReference>
<name>A0ABT5WQV8_9SPHN</name>
<dbReference type="Pfam" id="PF14833">
    <property type="entry name" value="NAD_binding_11"/>
    <property type="match status" value="1"/>
</dbReference>
<keyword evidence="3" id="KW-0520">NAD</keyword>
<dbReference type="PROSITE" id="PS00895">
    <property type="entry name" value="3_HYDROXYISOBUT_DH"/>
    <property type="match status" value="1"/>
</dbReference>
<keyword evidence="2" id="KW-0560">Oxidoreductase</keyword>
<accession>A0ABT5WQV8</accession>
<organism evidence="7 8">
    <name type="scientific">Novosphingobium album</name>
    <name type="common">ex Liu et al. 2023</name>
    <dbReference type="NCBI Taxonomy" id="3031130"/>
    <lineage>
        <taxon>Bacteria</taxon>
        <taxon>Pseudomonadati</taxon>
        <taxon>Pseudomonadota</taxon>
        <taxon>Alphaproteobacteria</taxon>
        <taxon>Sphingomonadales</taxon>
        <taxon>Sphingomonadaceae</taxon>
        <taxon>Novosphingobium</taxon>
    </lineage>
</organism>
<dbReference type="Gene3D" id="3.40.50.720">
    <property type="entry name" value="NAD(P)-binding Rossmann-like Domain"/>
    <property type="match status" value="1"/>
</dbReference>
<comment type="caution">
    <text evidence="7">The sequence shown here is derived from an EMBL/GenBank/DDBJ whole genome shotgun (WGS) entry which is preliminary data.</text>
</comment>
<dbReference type="Pfam" id="PF03446">
    <property type="entry name" value="NAD_binding_2"/>
    <property type="match status" value="1"/>
</dbReference>
<dbReference type="SUPFAM" id="SSF51735">
    <property type="entry name" value="NAD(P)-binding Rossmann-fold domains"/>
    <property type="match status" value="1"/>
</dbReference>
<feature type="compositionally biased region" description="Basic and acidic residues" evidence="4">
    <location>
        <begin position="309"/>
        <end position="327"/>
    </location>
</feature>
<dbReference type="InterPro" id="IPR008927">
    <property type="entry name" value="6-PGluconate_DH-like_C_sf"/>
</dbReference>
<feature type="region of interest" description="Disordered" evidence="4">
    <location>
        <begin position="307"/>
        <end position="327"/>
    </location>
</feature>
<feature type="domain" description="6-phosphogluconate dehydrogenase NADP-binding" evidence="5">
    <location>
        <begin position="8"/>
        <end position="166"/>
    </location>
</feature>
<dbReference type="InterPro" id="IPR015815">
    <property type="entry name" value="HIBADH-related"/>
</dbReference>
<evidence type="ECO:0000313" key="7">
    <source>
        <dbReference type="EMBL" id="MDE8652430.1"/>
    </source>
</evidence>
<comment type="similarity">
    <text evidence="1">Belongs to the HIBADH-related family.</text>
</comment>
<gene>
    <name evidence="7" type="ORF">PYV00_12025</name>
</gene>
<reference evidence="7 8" key="1">
    <citation type="submission" date="2023-03" db="EMBL/GenBank/DDBJ databases">
        <title>NovoSphingobium album sp. nov. isolated from polycyclic aromatic hydrocarbons- and heavy-metal polluted soil.</title>
        <authorList>
            <person name="Liu Z."/>
            <person name="Wang K."/>
        </authorList>
    </citation>
    <scope>NUCLEOTIDE SEQUENCE [LARGE SCALE GENOMIC DNA]</scope>
    <source>
        <strain evidence="7 8">H3SJ31-1</strain>
    </source>
</reference>
<dbReference type="SUPFAM" id="SSF48179">
    <property type="entry name" value="6-phosphogluconate dehydrogenase C-terminal domain-like"/>
    <property type="match status" value="1"/>
</dbReference>
<dbReference type="Gene3D" id="1.10.1040.10">
    <property type="entry name" value="N-(1-d-carboxylethyl)-l-norvaline Dehydrogenase, domain 2"/>
    <property type="match status" value="1"/>
</dbReference>
<dbReference type="InterPro" id="IPR036291">
    <property type="entry name" value="NAD(P)-bd_dom_sf"/>
</dbReference>
<evidence type="ECO:0000256" key="3">
    <source>
        <dbReference type="ARBA" id="ARBA00023027"/>
    </source>
</evidence>
<evidence type="ECO:0000256" key="2">
    <source>
        <dbReference type="ARBA" id="ARBA00023002"/>
    </source>
</evidence>
<dbReference type="InterPro" id="IPR002204">
    <property type="entry name" value="3-OH-isobutyrate_DH-rel_CS"/>
</dbReference>
<evidence type="ECO:0000256" key="1">
    <source>
        <dbReference type="ARBA" id="ARBA00009080"/>
    </source>
</evidence>
<feature type="domain" description="3-hydroxyisobutyrate dehydrogenase-like NAD-binding" evidence="6">
    <location>
        <begin position="170"/>
        <end position="288"/>
    </location>
</feature>
<dbReference type="InterPro" id="IPR006115">
    <property type="entry name" value="6PGDH_NADP-bd"/>
</dbReference>
<protein>
    <submittedName>
        <fullName evidence="7">NAD(P)-dependent oxidoreductase</fullName>
    </submittedName>
</protein>
<evidence type="ECO:0000256" key="4">
    <source>
        <dbReference type="SAM" id="MobiDB-lite"/>
    </source>
</evidence>
<dbReference type="PANTHER" id="PTHR43060">
    <property type="entry name" value="3-HYDROXYISOBUTYRATE DEHYDROGENASE-LIKE 1, MITOCHONDRIAL-RELATED"/>
    <property type="match status" value="1"/>
</dbReference>
<dbReference type="InterPro" id="IPR029154">
    <property type="entry name" value="HIBADH-like_NADP-bd"/>
</dbReference>
<keyword evidence="8" id="KW-1185">Reference proteome</keyword>
<evidence type="ECO:0000259" key="5">
    <source>
        <dbReference type="Pfam" id="PF03446"/>
    </source>
</evidence>
<sequence length="327" mass="34632">MTDRDQLTIGYVGLGIMGGPMALNLLRAGYRLIVNDVRREAAQAQLALGASWADTPAQLAASADVIFTCLPSLQIIAEVALGSGGLIEGIRSGSAFFEMSTNSRSLLEKLDAAFREKGAHVLDAPVSGGAGGAVRGQMGIWVGGDRAIFDRFEPVLRVMGDMPAHVGPIGSGLVTKLVHNCTSQATQAAIAEVFTMGVKAGADPLSLWAAIRQGSIGRRRTFDGLVDEFLPAAFDPPHAALRIIEKDLTLATQLGRDLRVPMRFANLALADVQEAMNRGWGDRDARSVMLLPQERAGVSIKVAPDQIEEVLRKDPPAPTDTKRGSGG</sequence>
<evidence type="ECO:0000313" key="8">
    <source>
        <dbReference type="Proteomes" id="UP001216253"/>
    </source>
</evidence>
<dbReference type="RefSeq" id="WP_275228514.1">
    <property type="nucleotide sequence ID" value="NZ_JARESE010000038.1"/>
</dbReference>
<dbReference type="Proteomes" id="UP001216253">
    <property type="component" value="Unassembled WGS sequence"/>
</dbReference>
<evidence type="ECO:0000259" key="6">
    <source>
        <dbReference type="Pfam" id="PF14833"/>
    </source>
</evidence>
<dbReference type="PANTHER" id="PTHR43060:SF15">
    <property type="entry name" value="3-HYDROXYISOBUTYRATE DEHYDROGENASE-LIKE 1, MITOCHONDRIAL-RELATED"/>
    <property type="match status" value="1"/>
</dbReference>
<dbReference type="EMBL" id="JARESE010000038">
    <property type="protein sequence ID" value="MDE8652430.1"/>
    <property type="molecule type" value="Genomic_DNA"/>
</dbReference>
<dbReference type="InterPro" id="IPR013328">
    <property type="entry name" value="6PGD_dom2"/>
</dbReference>